<reference evidence="9" key="1">
    <citation type="journal article" date="2019" name="Int. J. Syst. Evol. Microbiol.">
        <title>The Global Catalogue of Microorganisms (GCM) 10K type strain sequencing project: providing services to taxonomists for standard genome sequencing and annotation.</title>
        <authorList>
            <consortium name="The Broad Institute Genomics Platform"/>
            <consortium name="The Broad Institute Genome Sequencing Center for Infectious Disease"/>
            <person name="Wu L."/>
            <person name="Ma J."/>
        </authorList>
    </citation>
    <scope>NUCLEOTIDE SEQUENCE [LARGE SCALE GENOMIC DNA]</scope>
    <source>
        <strain evidence="9">KCTC 42217</strain>
    </source>
</reference>
<keyword evidence="7" id="KW-0732">Signal</keyword>
<sequence>MKNTYKLITAFFLFSVLGQQAMAWGVLGHRIVGEIADSHLKSKTRKEIKKILGNESVAMSSNWMDFIKSDNSFRYLGNWHYVNFQHGLNYTQVDEYLKRDTSTNIYTKIKFVSGELRKKQLPLEMKRMYLRILIHLVGDVHQPMHCGRAEDQGGNEIKVTWFNKPVNLHSLWDSELIEFQQLSYTEFARAINYPSVSERKTWQQDDLTTWVFESYKLSDELYKEAEMNTKYSYRYNFDHIKTLEQQLLKGGVRLAGLLNQIFST</sequence>
<dbReference type="InterPro" id="IPR008947">
    <property type="entry name" value="PLipase_C/P1_nuclease_dom_sf"/>
</dbReference>
<keyword evidence="6" id="KW-0325">Glycoprotein</keyword>
<comment type="caution">
    <text evidence="8">The sequence shown here is derived from an EMBL/GenBank/DDBJ whole genome shotgun (WGS) entry which is preliminary data.</text>
</comment>
<feature type="chain" id="PRO_5045929836" evidence="7">
    <location>
        <begin position="22"/>
        <end position="264"/>
    </location>
</feature>
<evidence type="ECO:0000256" key="1">
    <source>
        <dbReference type="ARBA" id="ARBA00022722"/>
    </source>
</evidence>
<keyword evidence="4" id="KW-0378">Hydrolase</keyword>
<evidence type="ECO:0000313" key="8">
    <source>
        <dbReference type="EMBL" id="MFD2161554.1"/>
    </source>
</evidence>
<name>A0ABW4ZHP5_9SPHI</name>
<keyword evidence="5" id="KW-1015">Disulfide bond</keyword>
<accession>A0ABW4ZHP5</accession>
<dbReference type="PANTHER" id="PTHR33146:SF26">
    <property type="entry name" value="ENDONUCLEASE 4"/>
    <property type="match status" value="1"/>
</dbReference>
<dbReference type="PANTHER" id="PTHR33146">
    <property type="entry name" value="ENDONUCLEASE 4"/>
    <property type="match status" value="1"/>
</dbReference>
<dbReference type="Gene3D" id="1.10.575.10">
    <property type="entry name" value="P1 Nuclease"/>
    <property type="match status" value="1"/>
</dbReference>
<evidence type="ECO:0000256" key="4">
    <source>
        <dbReference type="ARBA" id="ARBA00022801"/>
    </source>
</evidence>
<gene>
    <name evidence="8" type="ORF">ACFSJU_04065</name>
</gene>
<feature type="signal peptide" evidence="7">
    <location>
        <begin position="1"/>
        <end position="21"/>
    </location>
</feature>
<keyword evidence="3" id="KW-0255">Endonuclease</keyword>
<keyword evidence="9" id="KW-1185">Reference proteome</keyword>
<evidence type="ECO:0000256" key="2">
    <source>
        <dbReference type="ARBA" id="ARBA00022723"/>
    </source>
</evidence>
<dbReference type="EMBL" id="JBHUHZ010000001">
    <property type="protein sequence ID" value="MFD2161554.1"/>
    <property type="molecule type" value="Genomic_DNA"/>
</dbReference>
<dbReference type="Pfam" id="PF02265">
    <property type="entry name" value="S1-P1_nuclease"/>
    <property type="match status" value="1"/>
</dbReference>
<evidence type="ECO:0000256" key="5">
    <source>
        <dbReference type="ARBA" id="ARBA00023157"/>
    </source>
</evidence>
<evidence type="ECO:0000313" key="9">
    <source>
        <dbReference type="Proteomes" id="UP001597387"/>
    </source>
</evidence>
<keyword evidence="2" id="KW-0479">Metal-binding</keyword>
<organism evidence="8 9">
    <name type="scientific">Paradesertivirga mongoliensis</name>
    <dbReference type="NCBI Taxonomy" id="2100740"/>
    <lineage>
        <taxon>Bacteria</taxon>
        <taxon>Pseudomonadati</taxon>
        <taxon>Bacteroidota</taxon>
        <taxon>Sphingobacteriia</taxon>
        <taxon>Sphingobacteriales</taxon>
        <taxon>Sphingobacteriaceae</taxon>
        <taxon>Paradesertivirga</taxon>
    </lineage>
</organism>
<evidence type="ECO:0000256" key="7">
    <source>
        <dbReference type="SAM" id="SignalP"/>
    </source>
</evidence>
<dbReference type="SUPFAM" id="SSF48537">
    <property type="entry name" value="Phospholipase C/P1 nuclease"/>
    <property type="match status" value="1"/>
</dbReference>
<dbReference type="RefSeq" id="WP_255899046.1">
    <property type="nucleotide sequence ID" value="NZ_JAFMZO010000001.1"/>
</dbReference>
<proteinExistence type="predicted"/>
<evidence type="ECO:0000256" key="6">
    <source>
        <dbReference type="ARBA" id="ARBA00023180"/>
    </source>
</evidence>
<protein>
    <submittedName>
        <fullName evidence="8">S1/P1 nuclease</fullName>
    </submittedName>
</protein>
<keyword evidence="1" id="KW-0540">Nuclease</keyword>
<dbReference type="CDD" id="cd11010">
    <property type="entry name" value="S1-P1_nuclease"/>
    <property type="match status" value="1"/>
</dbReference>
<dbReference type="InterPro" id="IPR003154">
    <property type="entry name" value="S1/P1nuclease"/>
</dbReference>
<dbReference type="Proteomes" id="UP001597387">
    <property type="component" value="Unassembled WGS sequence"/>
</dbReference>
<evidence type="ECO:0000256" key="3">
    <source>
        <dbReference type="ARBA" id="ARBA00022759"/>
    </source>
</evidence>